<proteinExistence type="predicted"/>
<reference evidence="4" key="1">
    <citation type="journal article" date="2021" name="Genome Biol. Evol.">
        <title>A High-Quality Reference Genome for a Parasitic Bivalve with Doubly Uniparental Inheritance (Bivalvia: Unionida).</title>
        <authorList>
            <person name="Smith C.H."/>
        </authorList>
    </citation>
    <scope>NUCLEOTIDE SEQUENCE</scope>
    <source>
        <strain evidence="4">CHS0354</strain>
    </source>
</reference>
<dbReference type="PANTHER" id="PTHR46470">
    <property type="entry name" value="N-ACYLNEURAMINATE-9-PHOSPHATASE"/>
    <property type="match status" value="1"/>
</dbReference>
<keyword evidence="3" id="KW-0460">Magnesium</keyword>
<dbReference type="SFLD" id="SFLDS00003">
    <property type="entry name" value="Haloacid_Dehalogenase"/>
    <property type="match status" value="1"/>
</dbReference>
<accession>A0AAE0S380</accession>
<dbReference type="Pfam" id="PF13419">
    <property type="entry name" value="HAD_2"/>
    <property type="match status" value="1"/>
</dbReference>
<reference evidence="4" key="2">
    <citation type="journal article" date="2021" name="Genome Biol. Evol.">
        <title>Developing a high-quality reference genome for a parasitic bivalve with doubly uniparental inheritance (Bivalvia: Unionida).</title>
        <authorList>
            <person name="Smith C.H."/>
        </authorList>
    </citation>
    <scope>NUCLEOTIDE SEQUENCE</scope>
    <source>
        <strain evidence="4">CHS0354</strain>
        <tissue evidence="4">Mantle</tissue>
    </source>
</reference>
<dbReference type="AlphaFoldDB" id="A0AAE0S380"/>
<dbReference type="SFLD" id="SFLDG01129">
    <property type="entry name" value="C1.5:_HAD__Beta-PGM__Phosphata"/>
    <property type="match status" value="1"/>
</dbReference>
<evidence type="ECO:0000313" key="4">
    <source>
        <dbReference type="EMBL" id="KAK3584288.1"/>
    </source>
</evidence>
<dbReference type="Gene3D" id="1.10.150.520">
    <property type="match status" value="1"/>
</dbReference>
<dbReference type="Proteomes" id="UP001195483">
    <property type="component" value="Unassembled WGS sequence"/>
</dbReference>
<dbReference type="InterPro" id="IPR036412">
    <property type="entry name" value="HAD-like_sf"/>
</dbReference>
<evidence type="ECO:0000256" key="1">
    <source>
        <dbReference type="ARBA" id="ARBA00022723"/>
    </source>
</evidence>
<dbReference type="InterPro" id="IPR023214">
    <property type="entry name" value="HAD_sf"/>
</dbReference>
<evidence type="ECO:0000256" key="2">
    <source>
        <dbReference type="ARBA" id="ARBA00022801"/>
    </source>
</evidence>
<dbReference type="GO" id="GO:0046872">
    <property type="term" value="F:metal ion binding"/>
    <property type="evidence" value="ECO:0007669"/>
    <property type="project" value="UniProtKB-KW"/>
</dbReference>
<keyword evidence="5" id="KW-1185">Reference proteome</keyword>
<name>A0AAE0S380_9BIVA</name>
<evidence type="ECO:0008006" key="6">
    <source>
        <dbReference type="Google" id="ProtNLM"/>
    </source>
</evidence>
<reference evidence="4" key="3">
    <citation type="submission" date="2023-05" db="EMBL/GenBank/DDBJ databases">
        <authorList>
            <person name="Smith C.H."/>
        </authorList>
    </citation>
    <scope>NUCLEOTIDE SEQUENCE</scope>
    <source>
        <strain evidence="4">CHS0354</strain>
        <tissue evidence="4">Mantle</tissue>
    </source>
</reference>
<sequence length="188" mass="21520">MSFQPANYSVHLFDIDDTLITTSESYTRAYEKTLRDLTDVSYEELRTALLLFIKIFGSGLPGRIWEAVYKEAASAGKCLKYSPEEAAEQYLDWYMGMLSAYSSVEKYITELKKMNISVGIISNGDYKRQTEKLCAAGLFDLFNPDMIYVSSMFPEIDKKPSPVMIRQWITNTAFSQPLRFIMVTDVKT</sequence>
<dbReference type="InterPro" id="IPR051400">
    <property type="entry name" value="HAD-like_hydrolase"/>
</dbReference>
<protein>
    <recommendedName>
        <fullName evidence="6">HAD family hydrolase</fullName>
    </recommendedName>
</protein>
<dbReference type="GO" id="GO:0016791">
    <property type="term" value="F:phosphatase activity"/>
    <property type="evidence" value="ECO:0007669"/>
    <property type="project" value="TreeGrafter"/>
</dbReference>
<gene>
    <name evidence="4" type="ORF">CHS0354_035369</name>
</gene>
<evidence type="ECO:0000313" key="5">
    <source>
        <dbReference type="Proteomes" id="UP001195483"/>
    </source>
</evidence>
<keyword evidence="1" id="KW-0479">Metal-binding</keyword>
<organism evidence="4 5">
    <name type="scientific">Potamilus streckersoni</name>
    <dbReference type="NCBI Taxonomy" id="2493646"/>
    <lineage>
        <taxon>Eukaryota</taxon>
        <taxon>Metazoa</taxon>
        <taxon>Spiralia</taxon>
        <taxon>Lophotrochozoa</taxon>
        <taxon>Mollusca</taxon>
        <taxon>Bivalvia</taxon>
        <taxon>Autobranchia</taxon>
        <taxon>Heteroconchia</taxon>
        <taxon>Palaeoheterodonta</taxon>
        <taxon>Unionida</taxon>
        <taxon>Unionoidea</taxon>
        <taxon>Unionidae</taxon>
        <taxon>Ambleminae</taxon>
        <taxon>Lampsilini</taxon>
        <taxon>Potamilus</taxon>
    </lineage>
</organism>
<evidence type="ECO:0000256" key="3">
    <source>
        <dbReference type="ARBA" id="ARBA00022842"/>
    </source>
</evidence>
<comment type="caution">
    <text evidence="4">The sequence shown here is derived from an EMBL/GenBank/DDBJ whole genome shotgun (WGS) entry which is preliminary data.</text>
</comment>
<dbReference type="Gene3D" id="3.40.50.1000">
    <property type="entry name" value="HAD superfamily/HAD-like"/>
    <property type="match status" value="1"/>
</dbReference>
<dbReference type="SUPFAM" id="SSF56784">
    <property type="entry name" value="HAD-like"/>
    <property type="match status" value="1"/>
</dbReference>
<dbReference type="EMBL" id="JAEAOA010002069">
    <property type="protein sequence ID" value="KAK3584288.1"/>
    <property type="molecule type" value="Genomic_DNA"/>
</dbReference>
<keyword evidence="2" id="KW-0378">Hydrolase</keyword>
<dbReference type="PANTHER" id="PTHR46470:SF2">
    <property type="entry name" value="GLYCERALDEHYDE 3-PHOSPHATE PHOSPHATASE"/>
    <property type="match status" value="1"/>
</dbReference>
<dbReference type="InterPro" id="IPR041492">
    <property type="entry name" value="HAD_2"/>
</dbReference>